<dbReference type="AlphaFoldDB" id="A0A286UEU5"/>
<dbReference type="EMBL" id="NBII01000006">
    <property type="protein sequence ID" value="PAV18111.1"/>
    <property type="molecule type" value="Genomic_DNA"/>
</dbReference>
<dbReference type="InterPro" id="IPR029062">
    <property type="entry name" value="Class_I_gatase-like"/>
</dbReference>
<dbReference type="GO" id="GO:0016740">
    <property type="term" value="F:transferase activity"/>
    <property type="evidence" value="ECO:0007669"/>
    <property type="project" value="UniProtKB-KW"/>
</dbReference>
<dbReference type="CDD" id="cd01741">
    <property type="entry name" value="GATase1_1"/>
    <property type="match status" value="1"/>
</dbReference>
<dbReference type="FunCoup" id="A0A286UEU5">
    <property type="interactions" value="212"/>
</dbReference>
<keyword evidence="4" id="KW-1185">Reference proteome</keyword>
<feature type="region of interest" description="Disordered" evidence="1">
    <location>
        <begin position="202"/>
        <end position="240"/>
    </location>
</feature>
<organism evidence="3 4">
    <name type="scientific">Pyrrhoderma noxium</name>
    <dbReference type="NCBI Taxonomy" id="2282107"/>
    <lineage>
        <taxon>Eukaryota</taxon>
        <taxon>Fungi</taxon>
        <taxon>Dikarya</taxon>
        <taxon>Basidiomycota</taxon>
        <taxon>Agaricomycotina</taxon>
        <taxon>Agaricomycetes</taxon>
        <taxon>Hymenochaetales</taxon>
        <taxon>Hymenochaetaceae</taxon>
        <taxon>Pyrrhoderma</taxon>
    </lineage>
</organism>
<reference evidence="3 4" key="1">
    <citation type="journal article" date="2017" name="Mol. Ecol.">
        <title>Comparative and population genomic landscape of Phellinus noxius: A hypervariable fungus causing root rot in trees.</title>
        <authorList>
            <person name="Chung C.L."/>
            <person name="Lee T.J."/>
            <person name="Akiba M."/>
            <person name="Lee H.H."/>
            <person name="Kuo T.H."/>
            <person name="Liu D."/>
            <person name="Ke H.M."/>
            <person name="Yokoi T."/>
            <person name="Roa M.B."/>
            <person name="Lu M.J."/>
            <person name="Chang Y.Y."/>
            <person name="Ann P.J."/>
            <person name="Tsai J.N."/>
            <person name="Chen C.Y."/>
            <person name="Tzean S.S."/>
            <person name="Ota Y."/>
            <person name="Hattori T."/>
            <person name="Sahashi N."/>
            <person name="Liou R.F."/>
            <person name="Kikuchi T."/>
            <person name="Tsai I.J."/>
        </authorList>
    </citation>
    <scope>NUCLEOTIDE SEQUENCE [LARGE SCALE GENOMIC DNA]</scope>
    <source>
        <strain evidence="3 4">FFPRI411160</strain>
    </source>
</reference>
<dbReference type="PANTHER" id="PTHR42695">
    <property type="entry name" value="GLUTAMINE AMIDOTRANSFERASE YLR126C-RELATED"/>
    <property type="match status" value="1"/>
</dbReference>
<dbReference type="PANTHER" id="PTHR42695:SF5">
    <property type="entry name" value="GLUTAMINE AMIDOTRANSFERASE YLR126C-RELATED"/>
    <property type="match status" value="1"/>
</dbReference>
<feature type="domain" description="Glutamine amidotransferase" evidence="2">
    <location>
        <begin position="74"/>
        <end position="190"/>
    </location>
</feature>
<dbReference type="GO" id="GO:0005829">
    <property type="term" value="C:cytosol"/>
    <property type="evidence" value="ECO:0007669"/>
    <property type="project" value="TreeGrafter"/>
</dbReference>
<dbReference type="Proteomes" id="UP000217199">
    <property type="component" value="Unassembled WGS sequence"/>
</dbReference>
<name>A0A286UEU5_9AGAM</name>
<gene>
    <name evidence="3" type="ORF">PNOK_0659700</name>
</gene>
<dbReference type="InterPro" id="IPR044992">
    <property type="entry name" value="ChyE-like"/>
</dbReference>
<keyword evidence="3" id="KW-0315">Glutamine amidotransferase</keyword>
<dbReference type="InterPro" id="IPR017926">
    <property type="entry name" value="GATASE"/>
</dbReference>
<accession>A0A286UEU5</accession>
<dbReference type="OrthoDB" id="92161at2759"/>
<dbReference type="Pfam" id="PF00117">
    <property type="entry name" value="GATase"/>
    <property type="match status" value="1"/>
</dbReference>
<protein>
    <submittedName>
        <fullName evidence="3">Class I glutamine amidotransferase</fullName>
    </submittedName>
</protein>
<dbReference type="GO" id="GO:0005634">
    <property type="term" value="C:nucleus"/>
    <property type="evidence" value="ECO:0007669"/>
    <property type="project" value="TreeGrafter"/>
</dbReference>
<evidence type="ECO:0000313" key="3">
    <source>
        <dbReference type="EMBL" id="PAV18111.1"/>
    </source>
</evidence>
<comment type="caution">
    <text evidence="3">The sequence shown here is derived from an EMBL/GenBank/DDBJ whole genome shotgun (WGS) entry which is preliminary data.</text>
</comment>
<evidence type="ECO:0000256" key="1">
    <source>
        <dbReference type="SAM" id="MobiDB-lite"/>
    </source>
</evidence>
<feature type="compositionally biased region" description="Low complexity" evidence="1">
    <location>
        <begin position="202"/>
        <end position="231"/>
    </location>
</feature>
<evidence type="ECO:0000313" key="4">
    <source>
        <dbReference type="Proteomes" id="UP000217199"/>
    </source>
</evidence>
<proteinExistence type="predicted"/>
<dbReference type="SUPFAM" id="SSF52317">
    <property type="entry name" value="Class I glutamine amidotransferase-like"/>
    <property type="match status" value="1"/>
</dbReference>
<dbReference type="STRING" id="2282107.A0A286UEU5"/>
<dbReference type="Gene3D" id="3.40.50.880">
    <property type="match status" value="1"/>
</dbReference>
<dbReference type="InParanoid" id="A0A286UEU5"/>
<sequence length="303" mass="32817">MSTNTEFDIPPNATKLALLICDTPVPAVLERDGTYHDVYHTWLRITHPKNDIPSESTFILEGFDVKEQIYPNLDSNDYSGILISGSAASAYEDKPWINKLVSWVGETAKTHPDIKLIGICFGHQIISRAMGGTCVRNNGKWELGTTDIDLSPIGQIVLNTDRKSIPIQQVHADHVPFVPPTFHSIGSSPTTPVQGLVRFYPSTTTTTTSSSSSSSSSSDPDPDPSSETTPAPSNPSDPSTIQILTIQGHPEFTKDIVSSIIDAREGILGPDVVADGRARAGREHEGLGVLGRAVWRVLLARRV</sequence>
<evidence type="ECO:0000259" key="2">
    <source>
        <dbReference type="Pfam" id="PF00117"/>
    </source>
</evidence>